<dbReference type="WBParaSite" id="Hba_01276">
    <property type="protein sequence ID" value="Hba_01276"/>
    <property type="gene ID" value="Hba_01276"/>
</dbReference>
<organism evidence="1 2">
    <name type="scientific">Heterorhabditis bacteriophora</name>
    <name type="common">Entomopathogenic nematode worm</name>
    <dbReference type="NCBI Taxonomy" id="37862"/>
    <lineage>
        <taxon>Eukaryota</taxon>
        <taxon>Metazoa</taxon>
        <taxon>Ecdysozoa</taxon>
        <taxon>Nematoda</taxon>
        <taxon>Chromadorea</taxon>
        <taxon>Rhabditida</taxon>
        <taxon>Rhabditina</taxon>
        <taxon>Rhabditomorpha</taxon>
        <taxon>Strongyloidea</taxon>
        <taxon>Heterorhabditidae</taxon>
        <taxon>Heterorhabditis</taxon>
    </lineage>
</organism>
<reference evidence="2" key="1">
    <citation type="submission" date="2016-11" db="UniProtKB">
        <authorList>
            <consortium name="WormBaseParasite"/>
        </authorList>
    </citation>
    <scope>IDENTIFICATION</scope>
</reference>
<proteinExistence type="predicted"/>
<accession>A0A1I7W9D5</accession>
<dbReference type="Proteomes" id="UP000095283">
    <property type="component" value="Unplaced"/>
</dbReference>
<keyword evidence="1" id="KW-1185">Reference proteome</keyword>
<name>A0A1I7W9D5_HETBA</name>
<evidence type="ECO:0000313" key="2">
    <source>
        <dbReference type="WBParaSite" id="Hba_01276"/>
    </source>
</evidence>
<sequence length="26" mass="2768">MQLIPYSVITAIDHSLWAAPVVANGT</sequence>
<protein>
    <submittedName>
        <fullName evidence="2">Uncharacterized protein</fullName>
    </submittedName>
</protein>
<dbReference type="AlphaFoldDB" id="A0A1I7W9D5"/>
<evidence type="ECO:0000313" key="1">
    <source>
        <dbReference type="Proteomes" id="UP000095283"/>
    </source>
</evidence>